<evidence type="ECO:0000256" key="3">
    <source>
        <dbReference type="ARBA" id="ARBA00006669"/>
    </source>
</evidence>
<dbReference type="PANTHER" id="PTHR36122:SF2">
    <property type="entry name" value="NICOTINAMIDE RIBOSIDE TRANSPORTER PNUC"/>
    <property type="match status" value="1"/>
</dbReference>
<dbReference type="AlphaFoldDB" id="A0A4Z0M1V8"/>
<dbReference type="PANTHER" id="PTHR36122">
    <property type="entry name" value="NICOTINAMIDE RIBOSIDE TRANSPORTER PNUC"/>
    <property type="match status" value="1"/>
</dbReference>
<evidence type="ECO:0000313" key="12">
    <source>
        <dbReference type="EMBL" id="TGD73426.1"/>
    </source>
</evidence>
<keyword evidence="13" id="KW-1185">Reference proteome</keyword>
<evidence type="ECO:0000256" key="11">
    <source>
        <dbReference type="SAM" id="Phobius"/>
    </source>
</evidence>
<comment type="caution">
    <text evidence="12">The sequence shown here is derived from an EMBL/GenBank/DDBJ whole genome shotgun (WGS) entry which is preliminary data.</text>
</comment>
<evidence type="ECO:0000256" key="4">
    <source>
        <dbReference type="ARBA" id="ARBA00017522"/>
    </source>
</evidence>
<evidence type="ECO:0000313" key="13">
    <source>
        <dbReference type="Proteomes" id="UP000298050"/>
    </source>
</evidence>
<dbReference type="Proteomes" id="UP000298050">
    <property type="component" value="Unassembled WGS sequence"/>
</dbReference>
<evidence type="ECO:0000256" key="6">
    <source>
        <dbReference type="ARBA" id="ARBA00022475"/>
    </source>
</evidence>
<name>A0A4Z0M1V8_9GAMM</name>
<proteinExistence type="inferred from homology"/>
<feature type="transmembrane region" description="Helical" evidence="11">
    <location>
        <begin position="180"/>
        <end position="195"/>
    </location>
</feature>
<keyword evidence="5" id="KW-0813">Transport</keyword>
<evidence type="ECO:0000256" key="8">
    <source>
        <dbReference type="ARBA" id="ARBA00022989"/>
    </source>
</evidence>
<dbReference type="OrthoDB" id="9791248at2"/>
<keyword evidence="6" id="KW-1003">Cell membrane</keyword>
<feature type="transmembrane region" description="Helical" evidence="11">
    <location>
        <begin position="129"/>
        <end position="149"/>
    </location>
</feature>
<evidence type="ECO:0000256" key="2">
    <source>
        <dbReference type="ARBA" id="ARBA00004651"/>
    </source>
</evidence>
<keyword evidence="7 11" id="KW-0812">Transmembrane</keyword>
<sequence length="233" mass="25945">MSAPTRATISVPGPTSPTTNSARRVPTASTWCGPCEVARVTPDTLVEIAATACGLAYIVFIIRENIICWPFGIVGSLLSVYLMLENRLYSEAILYVFYVLMGVWGWVHWARREAQADNPVQRYAARYHLVLVLGCSLATLALGGLFSTYTDAARPYIDAATTVFSFAATWLEIKKVLETWVYWIVLNAASVWLYADRSLDIYAGLIWVYTILSVWGLVQWTLSYRARALPGDS</sequence>
<keyword evidence="9 11" id="KW-0472">Membrane</keyword>
<dbReference type="GO" id="GO:0034257">
    <property type="term" value="F:nicotinamide riboside transmembrane transporter activity"/>
    <property type="evidence" value="ECO:0007669"/>
    <property type="project" value="InterPro"/>
</dbReference>
<dbReference type="NCBIfam" id="TIGR01528">
    <property type="entry name" value="NMN_trans_PnuC"/>
    <property type="match status" value="1"/>
</dbReference>
<feature type="transmembrane region" description="Helical" evidence="11">
    <location>
        <begin position="66"/>
        <end position="84"/>
    </location>
</feature>
<evidence type="ECO:0000256" key="10">
    <source>
        <dbReference type="SAM" id="MobiDB-lite"/>
    </source>
</evidence>
<dbReference type="GO" id="GO:0005886">
    <property type="term" value="C:plasma membrane"/>
    <property type="evidence" value="ECO:0007669"/>
    <property type="project" value="UniProtKB-SubCell"/>
</dbReference>
<comment type="subcellular location">
    <subcellularLocation>
        <location evidence="2">Cell membrane</location>
        <topology evidence="2">Multi-pass membrane protein</topology>
    </subcellularLocation>
</comment>
<evidence type="ECO:0000256" key="7">
    <source>
        <dbReference type="ARBA" id="ARBA00022692"/>
    </source>
</evidence>
<evidence type="ECO:0000256" key="9">
    <source>
        <dbReference type="ARBA" id="ARBA00023136"/>
    </source>
</evidence>
<accession>A0A4Z0M1V8</accession>
<keyword evidence="8 11" id="KW-1133">Transmembrane helix</keyword>
<feature type="transmembrane region" description="Helical" evidence="11">
    <location>
        <begin position="90"/>
        <end position="109"/>
    </location>
</feature>
<gene>
    <name evidence="12" type="ORF">E4634_10350</name>
</gene>
<reference evidence="12 13" key="1">
    <citation type="submission" date="2019-04" db="EMBL/GenBank/DDBJ databases">
        <title>Taxonomy of novel Haliea sp. from mangrove soil of West Coast of India.</title>
        <authorList>
            <person name="Verma A."/>
            <person name="Kumar P."/>
            <person name="Krishnamurthi S."/>
        </authorList>
    </citation>
    <scope>NUCLEOTIDE SEQUENCE [LARGE SCALE GENOMIC DNA]</scope>
    <source>
        <strain evidence="12 13">SAOS-164</strain>
    </source>
</reference>
<feature type="region of interest" description="Disordered" evidence="10">
    <location>
        <begin position="1"/>
        <end position="24"/>
    </location>
</feature>
<dbReference type="EMBL" id="SRLE01000007">
    <property type="protein sequence ID" value="TGD73426.1"/>
    <property type="molecule type" value="Genomic_DNA"/>
</dbReference>
<dbReference type="Pfam" id="PF04973">
    <property type="entry name" value="NMN_transporter"/>
    <property type="match status" value="1"/>
</dbReference>
<dbReference type="InterPro" id="IPR006419">
    <property type="entry name" value="NMN_transpt_PnuC"/>
</dbReference>
<comment type="similarity">
    <text evidence="3">Belongs to the nicotinamide ribonucleoside (NR) uptake permease (TC 4.B.1) family.</text>
</comment>
<feature type="transmembrane region" description="Helical" evidence="11">
    <location>
        <begin position="201"/>
        <end position="218"/>
    </location>
</feature>
<protein>
    <recommendedName>
        <fullName evidence="4">Nicotinamide riboside transporter PnuC</fullName>
    </recommendedName>
</protein>
<evidence type="ECO:0000256" key="5">
    <source>
        <dbReference type="ARBA" id="ARBA00022448"/>
    </source>
</evidence>
<evidence type="ECO:0000256" key="1">
    <source>
        <dbReference type="ARBA" id="ARBA00002672"/>
    </source>
</evidence>
<comment type="function">
    <text evidence="1">Required for nicotinamide riboside transport across the inner membrane.</text>
</comment>
<organism evidence="12 13">
    <name type="scientific">Mangrovimicrobium sediminis</name>
    <dbReference type="NCBI Taxonomy" id="2562682"/>
    <lineage>
        <taxon>Bacteria</taxon>
        <taxon>Pseudomonadati</taxon>
        <taxon>Pseudomonadota</taxon>
        <taxon>Gammaproteobacteria</taxon>
        <taxon>Cellvibrionales</taxon>
        <taxon>Halieaceae</taxon>
        <taxon>Mangrovimicrobium</taxon>
    </lineage>
</organism>